<comment type="catalytic activity">
    <reaction evidence="7 8">
        <text>L-aspartate + L-glutamine + ATP + H2O = L-asparagine + L-glutamate + AMP + diphosphate + H(+)</text>
        <dbReference type="Rhea" id="RHEA:12228"/>
        <dbReference type="ChEBI" id="CHEBI:15377"/>
        <dbReference type="ChEBI" id="CHEBI:15378"/>
        <dbReference type="ChEBI" id="CHEBI:29985"/>
        <dbReference type="ChEBI" id="CHEBI:29991"/>
        <dbReference type="ChEBI" id="CHEBI:30616"/>
        <dbReference type="ChEBI" id="CHEBI:33019"/>
        <dbReference type="ChEBI" id="CHEBI:58048"/>
        <dbReference type="ChEBI" id="CHEBI:58359"/>
        <dbReference type="ChEBI" id="CHEBI:456215"/>
        <dbReference type="EC" id="6.3.5.4"/>
    </reaction>
</comment>
<dbReference type="CDD" id="cd00352">
    <property type="entry name" value="Gn_AT_II"/>
    <property type="match status" value="1"/>
</dbReference>
<evidence type="ECO:0000256" key="4">
    <source>
        <dbReference type="ARBA" id="ARBA00022840"/>
    </source>
</evidence>
<dbReference type="InterPro" id="IPR006426">
    <property type="entry name" value="Asn_synth_AEB"/>
</dbReference>
<proteinExistence type="predicted"/>
<gene>
    <name evidence="11" type="primary">asnB</name>
    <name evidence="11" type="ORF">RBI02_00875</name>
</gene>
<evidence type="ECO:0000256" key="9">
    <source>
        <dbReference type="PIRSR" id="PIRSR001589-2"/>
    </source>
</evidence>
<dbReference type="Gene3D" id="3.40.50.620">
    <property type="entry name" value="HUPs"/>
    <property type="match status" value="1"/>
</dbReference>
<dbReference type="SUPFAM" id="SSF52402">
    <property type="entry name" value="Adenine nucleotide alpha hydrolases-like"/>
    <property type="match status" value="1"/>
</dbReference>
<feature type="binding site" evidence="9">
    <location>
        <position position="109"/>
    </location>
    <ligand>
        <name>L-glutamine</name>
        <dbReference type="ChEBI" id="CHEBI:58359"/>
    </ligand>
</feature>
<name>A0AAE4NUY2_9EURY</name>
<keyword evidence="1 11" id="KW-0436">Ligase</keyword>
<feature type="binding site" evidence="9">
    <location>
        <begin position="347"/>
        <end position="348"/>
    </location>
    <ligand>
        <name>ATP</name>
        <dbReference type="ChEBI" id="CHEBI:30616"/>
    </ligand>
</feature>
<feature type="binding site" evidence="9">
    <location>
        <position position="248"/>
    </location>
    <ligand>
        <name>ATP</name>
        <dbReference type="ChEBI" id="CHEBI:30616"/>
    </ligand>
</feature>
<evidence type="ECO:0000256" key="2">
    <source>
        <dbReference type="ARBA" id="ARBA00022605"/>
    </source>
</evidence>
<keyword evidence="12" id="KW-1185">Reference proteome</keyword>
<dbReference type="PIRSF" id="PIRSF001589">
    <property type="entry name" value="Asn_synthetase_glu-h"/>
    <property type="match status" value="1"/>
</dbReference>
<dbReference type="PANTHER" id="PTHR11772:SF2">
    <property type="entry name" value="ASPARAGINE SYNTHETASE [GLUTAMINE-HYDROLYZING]"/>
    <property type="match status" value="1"/>
</dbReference>
<comment type="pathway">
    <text evidence="6">Amino-acid biosynthesis.</text>
</comment>
<dbReference type="EC" id="6.3.5.4" evidence="8"/>
<dbReference type="GO" id="GO:0005829">
    <property type="term" value="C:cytosol"/>
    <property type="evidence" value="ECO:0007669"/>
    <property type="project" value="TreeGrafter"/>
</dbReference>
<dbReference type="Pfam" id="PF00733">
    <property type="entry name" value="Asn_synthase"/>
    <property type="match status" value="2"/>
</dbReference>
<keyword evidence="2" id="KW-0028">Amino-acid biosynthesis</keyword>
<organism evidence="11 12">
    <name type="scientific">Thermococcus waiotapuensis</name>
    <dbReference type="NCBI Taxonomy" id="90909"/>
    <lineage>
        <taxon>Archaea</taxon>
        <taxon>Methanobacteriati</taxon>
        <taxon>Methanobacteriota</taxon>
        <taxon>Thermococci</taxon>
        <taxon>Thermococcales</taxon>
        <taxon>Thermococcaceae</taxon>
        <taxon>Thermococcus</taxon>
    </lineage>
</organism>
<evidence type="ECO:0000256" key="7">
    <source>
        <dbReference type="ARBA" id="ARBA00048741"/>
    </source>
</evidence>
<protein>
    <recommendedName>
        <fullName evidence="8">Putative asparagine synthetase [glutamine-hydrolyzing]</fullName>
        <ecNumber evidence="8">6.3.5.4</ecNumber>
    </recommendedName>
</protein>
<feature type="domain" description="Glutamine amidotransferase type-2" evidence="10">
    <location>
        <begin position="2"/>
        <end position="200"/>
    </location>
</feature>
<dbReference type="AlphaFoldDB" id="A0AAE4NUY2"/>
<dbReference type="GO" id="GO:0005524">
    <property type="term" value="F:ATP binding"/>
    <property type="evidence" value="ECO:0007669"/>
    <property type="project" value="UniProtKB-KW"/>
</dbReference>
<keyword evidence="3 8" id="KW-0547">Nucleotide-binding</keyword>
<comment type="caution">
    <text evidence="11">The sequence shown here is derived from an EMBL/GenBank/DDBJ whole genome shotgun (WGS) entry which is preliminary data.</text>
</comment>
<evidence type="ECO:0000256" key="8">
    <source>
        <dbReference type="PIRNR" id="PIRNR001589"/>
    </source>
</evidence>
<dbReference type="GO" id="GO:0006529">
    <property type="term" value="P:asparagine biosynthetic process"/>
    <property type="evidence" value="ECO:0007669"/>
    <property type="project" value="UniProtKB-KW"/>
</dbReference>
<evidence type="ECO:0000256" key="1">
    <source>
        <dbReference type="ARBA" id="ARBA00022598"/>
    </source>
</evidence>
<dbReference type="PROSITE" id="PS51278">
    <property type="entry name" value="GATASE_TYPE_2"/>
    <property type="match status" value="1"/>
</dbReference>
<dbReference type="Proteomes" id="UP001245683">
    <property type="component" value="Unassembled WGS sequence"/>
</dbReference>
<dbReference type="PANTHER" id="PTHR11772">
    <property type="entry name" value="ASPARAGINE SYNTHETASE"/>
    <property type="match status" value="1"/>
</dbReference>
<dbReference type="SUPFAM" id="SSF56235">
    <property type="entry name" value="N-terminal nucleophile aminohydrolases (Ntn hydrolases)"/>
    <property type="match status" value="1"/>
</dbReference>
<evidence type="ECO:0000259" key="10">
    <source>
        <dbReference type="PROSITE" id="PS51278"/>
    </source>
</evidence>
<dbReference type="Gene3D" id="3.60.20.10">
    <property type="entry name" value="Glutamine Phosphoribosylpyrophosphate, subunit 1, domain 1"/>
    <property type="match status" value="1"/>
</dbReference>
<keyword evidence="4 8" id="KW-0067">ATP-binding</keyword>
<evidence type="ECO:0000256" key="3">
    <source>
        <dbReference type="ARBA" id="ARBA00022741"/>
    </source>
</evidence>
<evidence type="ECO:0000313" key="12">
    <source>
        <dbReference type="Proteomes" id="UP001245683"/>
    </source>
</evidence>
<evidence type="ECO:0000256" key="5">
    <source>
        <dbReference type="ARBA" id="ARBA00022888"/>
    </source>
</evidence>
<evidence type="ECO:0000256" key="6">
    <source>
        <dbReference type="ARBA" id="ARBA00029440"/>
    </source>
</evidence>
<dbReference type="RefSeq" id="WP_315339537.1">
    <property type="nucleotide sequence ID" value="NZ_JAVDZE010000001.1"/>
</dbReference>
<dbReference type="InterPro" id="IPR014729">
    <property type="entry name" value="Rossmann-like_a/b/a_fold"/>
</dbReference>
<dbReference type="EMBL" id="JAVDZE010000001">
    <property type="protein sequence ID" value="MDV3103112.1"/>
    <property type="molecule type" value="Genomic_DNA"/>
</dbReference>
<dbReference type="Pfam" id="PF13537">
    <property type="entry name" value="GATase_7"/>
    <property type="match status" value="1"/>
</dbReference>
<accession>A0AAE4NUY2</accession>
<reference evidence="11 12" key="1">
    <citation type="submission" date="2023-08" db="EMBL/GenBank/DDBJ databases">
        <title>Draft genome sequence of Thermococcus waiotapuensis WT1T, a thermophilic sulphur-dependent archaeon from order Thermococcales.</title>
        <authorList>
            <person name="Manners S.H."/>
            <person name="Carere C.R."/>
            <person name="Dhami M.K."/>
            <person name="Dobson R.C.J."/>
            <person name="Stott M.B."/>
        </authorList>
    </citation>
    <scope>NUCLEOTIDE SEQUENCE [LARGE SCALE GENOMIC DNA]</scope>
    <source>
        <strain evidence="11 12">WT1</strain>
    </source>
</reference>
<dbReference type="InterPro" id="IPR017932">
    <property type="entry name" value="GATase_2_dom"/>
</dbReference>
<dbReference type="InterPro" id="IPR001962">
    <property type="entry name" value="Asn_synthase"/>
</dbReference>
<dbReference type="NCBIfam" id="TIGR01536">
    <property type="entry name" value="asn_synth_AEB"/>
    <property type="match status" value="1"/>
</dbReference>
<evidence type="ECO:0000313" key="11">
    <source>
        <dbReference type="EMBL" id="MDV3103112.1"/>
    </source>
</evidence>
<keyword evidence="5" id="KW-0061">Asparagine biosynthesis</keyword>
<sequence>MCLIAGGMGLNLKDKFIRMILAGKHRGPDSFGVWTDLGVFKSGDFSKIGEIPEGSVGLLQCRLAMTGSRDFAQPFFNDIVLVHNGEIYNHRQLRDYLEGKGVEFETDVDSEVVLRLLEYLISGGLSVHEAVKRAMIMMNGDYAIAFLWRGSIYLFRDPAGIRPLYFSPGGFFASEKKVLWAIGEKAVPVGPGELVRLSPGGADRKKVLDIRELPWCRKEFTEERAVGALVKSLECSVRMRVGPRTGVLFSGGLDSSIVAYLASEFSDVTLYTAGVEGSEDVEWARKASDELGIPLKERLFTEEDVENVIEKVIFAIEEPNFMNLAIGIPLYFATALAASDGLKVLLSGQGADELFGGYARYIENPELMERDLLELGERNLTRDDKIAMLNGVETRYPYLALPLMGLALKMPHSMKIKNGVRKFILRKAAEKMGLPADLVWREKKAAQYGSGSQKILMKLAREKKMKPGEFAEFLFRKVFGSVGWP</sequence>
<dbReference type="InterPro" id="IPR029055">
    <property type="entry name" value="Ntn_hydrolases_N"/>
</dbReference>
<dbReference type="CDD" id="cd01991">
    <property type="entry name" value="Asn_synthase_B_C"/>
    <property type="match status" value="1"/>
</dbReference>
<dbReference type="GO" id="GO:0004066">
    <property type="term" value="F:asparagine synthase (glutamine-hydrolyzing) activity"/>
    <property type="evidence" value="ECO:0007669"/>
    <property type="project" value="UniProtKB-EC"/>
</dbReference>
<dbReference type="InterPro" id="IPR050795">
    <property type="entry name" value="Asn_Synthetase"/>
</dbReference>